<feature type="domain" description="DAGKc" evidence="1">
    <location>
        <begin position="5"/>
        <end position="141"/>
    </location>
</feature>
<dbReference type="Gene3D" id="3.40.50.10330">
    <property type="entry name" value="Probable inorganic polyphosphate/atp-NAD kinase, domain 1"/>
    <property type="match status" value="1"/>
</dbReference>
<evidence type="ECO:0000313" key="2">
    <source>
        <dbReference type="EMBL" id="KGM88403.1"/>
    </source>
</evidence>
<dbReference type="eggNOG" id="COG1597">
    <property type="taxonomic scope" value="Bacteria"/>
</dbReference>
<dbReference type="RefSeq" id="WP_037271880.1">
    <property type="nucleotide sequence ID" value="NZ_KN293978.2"/>
</dbReference>
<proteinExistence type="predicted"/>
<dbReference type="PROSITE" id="PS50146">
    <property type="entry name" value="DAGK"/>
    <property type="match status" value="1"/>
</dbReference>
<reference evidence="2 3" key="1">
    <citation type="submission" date="2013-01" db="EMBL/GenBank/DDBJ databases">
        <authorList>
            <person name="Fiebig A."/>
            <person name="Goeker M."/>
            <person name="Klenk H.-P.P."/>
        </authorList>
    </citation>
    <scope>NUCLEOTIDE SEQUENCE [LARGE SCALE GENOMIC DNA]</scope>
    <source>
        <strain evidence="2 3">DSM 17069</strain>
    </source>
</reference>
<name>A0A0A0HQS9_9RHOB</name>
<dbReference type="PATRIC" id="fig|1288298.3.peg.1645"/>
<dbReference type="EMBL" id="AONH01000008">
    <property type="protein sequence ID" value="KGM88403.1"/>
    <property type="molecule type" value="Genomic_DNA"/>
</dbReference>
<dbReference type="STRING" id="215743.ROSMUCSMR3_00115"/>
<evidence type="ECO:0000313" key="3">
    <source>
        <dbReference type="Proteomes" id="UP000030021"/>
    </source>
</evidence>
<dbReference type="Proteomes" id="UP000030021">
    <property type="component" value="Unassembled WGS sequence"/>
</dbReference>
<gene>
    <name evidence="2" type="ORF">rosmuc_01633</name>
</gene>
<evidence type="ECO:0000259" key="1">
    <source>
        <dbReference type="PROSITE" id="PS50146"/>
    </source>
</evidence>
<dbReference type="InterPro" id="IPR017438">
    <property type="entry name" value="ATP-NAD_kinase_N"/>
</dbReference>
<accession>A0A0A0HQS9</accession>
<dbReference type="HOGENOM" id="CLU_074754_0_0_5"/>
<dbReference type="InterPro" id="IPR001206">
    <property type="entry name" value="Diacylglycerol_kinase_cat_dom"/>
</dbReference>
<protein>
    <submittedName>
        <fullName evidence="2">Sphingosine kinase and enzyme</fullName>
    </submittedName>
</protein>
<keyword evidence="2" id="KW-0418">Kinase</keyword>
<keyword evidence="2" id="KW-0808">Transferase</keyword>
<dbReference type="SUPFAM" id="SSF111331">
    <property type="entry name" value="NAD kinase/diacylglycerol kinase-like"/>
    <property type="match status" value="1"/>
</dbReference>
<organism evidence="2 3">
    <name type="scientific">Roseovarius mucosus DSM 17069</name>
    <dbReference type="NCBI Taxonomy" id="1288298"/>
    <lineage>
        <taxon>Bacteria</taxon>
        <taxon>Pseudomonadati</taxon>
        <taxon>Pseudomonadota</taxon>
        <taxon>Alphaproteobacteria</taxon>
        <taxon>Rhodobacterales</taxon>
        <taxon>Roseobacteraceae</taxon>
        <taxon>Roseovarius</taxon>
    </lineage>
</organism>
<dbReference type="AlphaFoldDB" id="A0A0A0HQS9"/>
<comment type="caution">
    <text evidence="2">The sequence shown here is derived from an EMBL/GenBank/DDBJ whole genome shotgun (WGS) entry which is preliminary data.</text>
</comment>
<sequence>MGNTGGATRICMISNPTSGNNRKWQARIEARLAAYPQVAHHVTRSPHEAEELVPQLAASCPDVVVINGGDGTIAAALGMILRHWAQDELPLIVLLPGGTANMTAGDIGVASSHKQALKRFFRWLDRGAPLTGDIRTRHIMRVTGAADGHVRHGMFLGTGAIMQATRFAHKNVHSRGLGGELSLGMVLVRSVWGLIRQDPKFYQPTHVAIAVENGSGVEVTRDTAPMLILVASTLGRLFLGIRPFWAKDEAPIGLTAIQGGARRFARAFPSVLRGRPNRHVTVENGYESFRGARIELRFDGELNLDGELFATAGGDVPLVIEAEGPIRFLRAK</sequence>
<dbReference type="InterPro" id="IPR016064">
    <property type="entry name" value="NAD/diacylglycerol_kinase_sf"/>
</dbReference>
<dbReference type="GO" id="GO:0016301">
    <property type="term" value="F:kinase activity"/>
    <property type="evidence" value="ECO:0007669"/>
    <property type="project" value="UniProtKB-KW"/>
</dbReference>
<dbReference type="Pfam" id="PF00781">
    <property type="entry name" value="DAGK_cat"/>
    <property type="match status" value="1"/>
</dbReference>